<evidence type="ECO:0000256" key="2">
    <source>
        <dbReference type="ARBA" id="ARBA00022801"/>
    </source>
</evidence>
<organism evidence="3">
    <name type="scientific">Siphoviridae sp. ctJ7x27</name>
    <dbReference type="NCBI Taxonomy" id="2827835"/>
    <lineage>
        <taxon>Viruses</taxon>
        <taxon>Duplodnaviria</taxon>
        <taxon>Heunggongvirae</taxon>
        <taxon>Uroviricota</taxon>
        <taxon>Caudoviricetes</taxon>
    </lineage>
</organism>
<dbReference type="InterPro" id="IPR023211">
    <property type="entry name" value="DNA_pol_palm_dom_sf"/>
</dbReference>
<dbReference type="SUPFAM" id="SSF56672">
    <property type="entry name" value="DNA/RNA polymerases"/>
    <property type="match status" value="1"/>
</dbReference>
<dbReference type="InterPro" id="IPR043502">
    <property type="entry name" value="DNA/RNA_pol_sf"/>
</dbReference>
<sequence length="716" mass="82209">MRYDSMGLFWNDAPARSNTVIKKTKAAPPEPVWLRDDYLPGLAEAQEFNLPIMTLDEIIQAQKEKHELLFDIEVYKNYFLAGFRSNTNNKTIYVEARNDEKIDTDKLRWIVENFRIVGFNSRNYDLPIITAACTGRPIEWLKDMSDRIIQGDENGYNILRAFKIKALKCDHIDIQEPCPGFGSLKIYGGRVHTPSMQDLPFPPERVLSQEQMDITRWYCLKKDLTSTQMLYNAIQEEIELRYDLSNEYKLDLRSKSDAQIAEAVIASEIYKATGEKPERPEIRPGHTFQFRMPEFLRFETPMMRQTQKIIRDLKFTVEENGTVDFPKKLKNLKIPIGSSVYRMGKGGLHSTEKKAFHKEDEEYIIRDKDVTSFYPMIILNQGLYPKHLGKTFLKIFRKIVNRRIDAKHKGLKKIASILKIVINGTYGKLGSPYSIIYSPELMIQVTLTGQLSLLMLAERLELAGISVISGNTDGIVIKCKRTMEAQMEAIIKQWEQDTQFEMEETKYFALLSRDVNNYIAIKEADENGNFETKSKGAYADFTLQINPTSQICVTAVKEYLTKGTNIERTIRGCDDIRQFVTVRKVKGGAVKMWSRAIPLHSDKPDLLRKMGFEKQAGVYWKHPEWNEGTVAATDTAYDLAVKMCPMPEPTYLGSAIRWYYARQETGNIVYAQSGNSVPKSLGAKPLMDLPDTIPSDVDYDWYIQEAQNILADINFS</sequence>
<keyword evidence="2" id="KW-0378">Hydrolase</keyword>
<accession>A0A8S5S4B5</accession>
<keyword evidence="1" id="KW-0540">Nuclease</keyword>
<reference evidence="3" key="1">
    <citation type="journal article" date="2021" name="Proc. Natl. Acad. Sci. U.S.A.">
        <title>A Catalog of Tens of Thousands of Viruses from Human Metagenomes Reveals Hidden Associations with Chronic Diseases.</title>
        <authorList>
            <person name="Tisza M.J."/>
            <person name="Buck C.B."/>
        </authorList>
    </citation>
    <scope>NUCLEOTIDE SEQUENCE</scope>
    <source>
        <strain evidence="3">CtJ7x27</strain>
    </source>
</reference>
<protein>
    <submittedName>
        <fullName evidence="3">DNA polymerase</fullName>
    </submittedName>
</protein>
<dbReference type="GO" id="GO:0004518">
    <property type="term" value="F:nuclease activity"/>
    <property type="evidence" value="ECO:0007669"/>
    <property type="project" value="UniProtKB-KW"/>
</dbReference>
<evidence type="ECO:0000256" key="1">
    <source>
        <dbReference type="ARBA" id="ARBA00022722"/>
    </source>
</evidence>
<name>A0A8S5S4B5_9CAUD</name>
<evidence type="ECO:0000313" key="3">
    <source>
        <dbReference type="EMBL" id="DAF45659.1"/>
    </source>
</evidence>
<dbReference type="EMBL" id="BK032517">
    <property type="protein sequence ID" value="DAF45659.1"/>
    <property type="molecule type" value="Genomic_DNA"/>
</dbReference>
<proteinExistence type="predicted"/>
<dbReference type="GO" id="GO:0016787">
    <property type="term" value="F:hydrolase activity"/>
    <property type="evidence" value="ECO:0007669"/>
    <property type="project" value="UniProtKB-KW"/>
</dbReference>
<dbReference type="Gene3D" id="3.90.1600.10">
    <property type="entry name" value="Palm domain of DNA polymerase"/>
    <property type="match status" value="1"/>
</dbReference>